<keyword evidence="12" id="KW-0496">Mitochondrion</keyword>
<name>A0AAV9UZR8_9PEZI</name>
<evidence type="ECO:0000256" key="9">
    <source>
        <dbReference type="ARBA" id="ARBA00022946"/>
    </source>
</evidence>
<keyword evidence="6 14" id="KW-0444">Lipid biosynthesis</keyword>
<keyword evidence="7" id="KW-0597">Phosphoprotein</keyword>
<evidence type="ECO:0000256" key="8">
    <source>
        <dbReference type="ARBA" id="ARBA00022832"/>
    </source>
</evidence>
<dbReference type="GO" id="GO:0099128">
    <property type="term" value="C:mitochondrial [2Fe-2S] assembly complex"/>
    <property type="evidence" value="ECO:0007669"/>
    <property type="project" value="UniProtKB-ARBA"/>
</dbReference>
<dbReference type="InterPro" id="IPR036736">
    <property type="entry name" value="ACP-like_sf"/>
</dbReference>
<comment type="subcellular location">
    <subcellularLocation>
        <location evidence="1">Mitochondrion</location>
    </subcellularLocation>
</comment>
<dbReference type="Pfam" id="PF00550">
    <property type="entry name" value="PP-binding"/>
    <property type="match status" value="1"/>
</dbReference>
<dbReference type="FunFam" id="1.10.1200.10:FF:000003">
    <property type="entry name" value="Acyl carrier protein"/>
    <property type="match status" value="1"/>
</dbReference>
<proteinExistence type="inferred from homology"/>
<dbReference type="Proteomes" id="UP001375240">
    <property type="component" value="Unassembled WGS sequence"/>
</dbReference>
<comment type="caution">
    <text evidence="16">The sequence shown here is derived from an EMBL/GenBank/DDBJ whole genome shotgun (WGS) entry which is preliminary data.</text>
</comment>
<comment type="similarity">
    <text evidence="3">Belongs to the acyl carrier protein (ACP) family.</text>
</comment>
<evidence type="ECO:0000256" key="12">
    <source>
        <dbReference type="ARBA" id="ARBA00023128"/>
    </source>
</evidence>
<dbReference type="SUPFAM" id="SSF47336">
    <property type="entry name" value="ACP-like"/>
    <property type="match status" value="1"/>
</dbReference>
<dbReference type="HAMAP" id="MF_01217">
    <property type="entry name" value="Acyl_carrier"/>
    <property type="match status" value="1"/>
</dbReference>
<dbReference type="AlphaFoldDB" id="A0AAV9UZR8"/>
<comment type="function">
    <text evidence="14">Carrier of the growing fatty acid chain in fatty acid biosynthesis.</text>
</comment>
<keyword evidence="17" id="KW-1185">Reference proteome</keyword>
<keyword evidence="10" id="KW-0249">Electron transport</keyword>
<evidence type="ECO:0000313" key="17">
    <source>
        <dbReference type="Proteomes" id="UP001375240"/>
    </source>
</evidence>
<evidence type="ECO:0000256" key="4">
    <source>
        <dbReference type="ARBA" id="ARBA00022448"/>
    </source>
</evidence>
<sequence length="143" mass="15256">MFRTAFRQSARLFAASSLRVAARAPMAAGVRAFPATTIAPRVSIAPRVLGGVRCYSSGGPPSREDIEARIMDLLKGFDKITDPSKITSTSHFSNDLGLDSLDTVEVVMAIEEEFSVEIPDKQAEAILSVGDAVEYIANQPGAV</sequence>
<keyword evidence="8" id="KW-0276">Fatty acid metabolism</keyword>
<evidence type="ECO:0000256" key="10">
    <source>
        <dbReference type="ARBA" id="ARBA00022982"/>
    </source>
</evidence>
<dbReference type="NCBIfam" id="TIGR00517">
    <property type="entry name" value="acyl_carrier"/>
    <property type="match status" value="1"/>
</dbReference>
<evidence type="ECO:0000256" key="6">
    <source>
        <dbReference type="ARBA" id="ARBA00022516"/>
    </source>
</evidence>
<evidence type="ECO:0000259" key="15">
    <source>
        <dbReference type="PROSITE" id="PS50075"/>
    </source>
</evidence>
<evidence type="ECO:0000256" key="14">
    <source>
        <dbReference type="RuleBase" id="RU000722"/>
    </source>
</evidence>
<gene>
    <name evidence="16" type="ORF">TWF696_004817</name>
</gene>
<keyword evidence="9" id="KW-0809">Transit peptide</keyword>
<evidence type="ECO:0000256" key="11">
    <source>
        <dbReference type="ARBA" id="ARBA00023098"/>
    </source>
</evidence>
<organism evidence="16 17">
    <name type="scientific">Orbilia brochopaga</name>
    <dbReference type="NCBI Taxonomy" id="3140254"/>
    <lineage>
        <taxon>Eukaryota</taxon>
        <taxon>Fungi</taxon>
        <taxon>Dikarya</taxon>
        <taxon>Ascomycota</taxon>
        <taxon>Pezizomycotina</taxon>
        <taxon>Orbiliomycetes</taxon>
        <taxon>Orbiliales</taxon>
        <taxon>Orbiliaceae</taxon>
        <taxon>Orbilia</taxon>
    </lineage>
</organism>
<evidence type="ECO:0000256" key="3">
    <source>
        <dbReference type="ARBA" id="ARBA00010930"/>
    </source>
</evidence>
<accession>A0AAV9UZR8</accession>
<keyword evidence="5 14" id="KW-0596">Phosphopantetheine</keyword>
<dbReference type="Gene3D" id="1.10.1200.10">
    <property type="entry name" value="ACP-like"/>
    <property type="match status" value="1"/>
</dbReference>
<dbReference type="PANTHER" id="PTHR20863:SF28">
    <property type="entry name" value="ACYL CARRIER PROTEIN, MITOCHONDRIAL"/>
    <property type="match status" value="1"/>
</dbReference>
<dbReference type="GO" id="GO:0000036">
    <property type="term" value="F:acyl carrier activity"/>
    <property type="evidence" value="ECO:0007669"/>
    <property type="project" value="TreeGrafter"/>
</dbReference>
<dbReference type="GO" id="GO:0000035">
    <property type="term" value="F:acyl binding"/>
    <property type="evidence" value="ECO:0007669"/>
    <property type="project" value="TreeGrafter"/>
</dbReference>
<evidence type="ECO:0000256" key="13">
    <source>
        <dbReference type="ARBA" id="ARBA00023160"/>
    </source>
</evidence>
<evidence type="ECO:0000256" key="1">
    <source>
        <dbReference type="ARBA" id="ARBA00004173"/>
    </source>
</evidence>
<protein>
    <recommendedName>
        <fullName evidence="14">Acyl carrier protein</fullName>
    </recommendedName>
</protein>
<keyword evidence="13 14" id="KW-0275">Fatty acid biosynthesis</keyword>
<dbReference type="InterPro" id="IPR003231">
    <property type="entry name" value="ACP"/>
</dbReference>
<evidence type="ECO:0000256" key="7">
    <source>
        <dbReference type="ARBA" id="ARBA00022553"/>
    </source>
</evidence>
<keyword evidence="4" id="KW-0813">Transport</keyword>
<dbReference type="PANTHER" id="PTHR20863">
    <property type="entry name" value="ACYL CARRIER PROTEIN"/>
    <property type="match status" value="1"/>
</dbReference>
<dbReference type="PROSITE" id="PS50075">
    <property type="entry name" value="CARRIER"/>
    <property type="match status" value="1"/>
</dbReference>
<dbReference type="EMBL" id="JAVHNQ010000003">
    <property type="protein sequence ID" value="KAK6352815.1"/>
    <property type="molecule type" value="Genomic_DNA"/>
</dbReference>
<keyword evidence="11" id="KW-0443">Lipid metabolism</keyword>
<evidence type="ECO:0000313" key="16">
    <source>
        <dbReference type="EMBL" id="KAK6352815.1"/>
    </source>
</evidence>
<evidence type="ECO:0000256" key="5">
    <source>
        <dbReference type="ARBA" id="ARBA00022450"/>
    </source>
</evidence>
<evidence type="ECO:0000256" key="2">
    <source>
        <dbReference type="ARBA" id="ARBA00005194"/>
    </source>
</evidence>
<dbReference type="InterPro" id="IPR006162">
    <property type="entry name" value="Ppantetheine_attach_site"/>
</dbReference>
<comment type="pathway">
    <text evidence="2">Lipid metabolism; fatty acid biosynthesis.</text>
</comment>
<feature type="domain" description="Carrier" evidence="15">
    <location>
        <begin position="64"/>
        <end position="140"/>
    </location>
</feature>
<dbReference type="PROSITE" id="PS00012">
    <property type="entry name" value="PHOSPHOPANTETHEINE"/>
    <property type="match status" value="1"/>
</dbReference>
<dbReference type="NCBIfam" id="NF002148">
    <property type="entry name" value="PRK00982.1-2"/>
    <property type="match status" value="1"/>
</dbReference>
<reference evidence="16 17" key="1">
    <citation type="submission" date="2019-10" db="EMBL/GenBank/DDBJ databases">
        <authorList>
            <person name="Palmer J.M."/>
        </authorList>
    </citation>
    <scope>NUCLEOTIDE SEQUENCE [LARGE SCALE GENOMIC DNA]</scope>
    <source>
        <strain evidence="16 17">TWF696</strain>
    </source>
</reference>
<dbReference type="InterPro" id="IPR009081">
    <property type="entry name" value="PP-bd_ACP"/>
</dbReference>